<keyword evidence="3" id="KW-1185">Reference proteome</keyword>
<keyword evidence="1" id="KW-1133">Transmembrane helix</keyword>
<name>A0ABW6KEG3_9BACI</name>
<dbReference type="PANTHER" id="PTHR37305:SF1">
    <property type="entry name" value="MEMBRANE PROTEIN"/>
    <property type="match status" value="1"/>
</dbReference>
<dbReference type="PANTHER" id="PTHR37305">
    <property type="entry name" value="INTEGRAL MEMBRANE PROTEIN-RELATED"/>
    <property type="match status" value="1"/>
</dbReference>
<dbReference type="RefSeq" id="WP_389362527.1">
    <property type="nucleotide sequence ID" value="NZ_JBIACK010000010.1"/>
</dbReference>
<evidence type="ECO:0000313" key="2">
    <source>
        <dbReference type="EMBL" id="MFE8702567.1"/>
    </source>
</evidence>
<feature type="transmembrane region" description="Helical" evidence="1">
    <location>
        <begin position="237"/>
        <end position="258"/>
    </location>
</feature>
<feature type="transmembrane region" description="Helical" evidence="1">
    <location>
        <begin position="157"/>
        <end position="181"/>
    </location>
</feature>
<accession>A0ABW6KEG3</accession>
<proteinExistence type="predicted"/>
<organism evidence="2 3">
    <name type="scientific">Cytobacillus spartinae</name>
    <dbReference type="NCBI Taxonomy" id="3299023"/>
    <lineage>
        <taxon>Bacteria</taxon>
        <taxon>Bacillati</taxon>
        <taxon>Bacillota</taxon>
        <taxon>Bacilli</taxon>
        <taxon>Bacillales</taxon>
        <taxon>Bacillaceae</taxon>
        <taxon>Cytobacillus</taxon>
    </lineage>
</organism>
<protein>
    <submittedName>
        <fullName evidence="2">ABC transporter permease subunit</fullName>
    </submittedName>
</protein>
<sequence>MNLFFRELRAHRKSLILWSIGVVFMVAGGMSKYGGLETTGQSMNDLMASMPKVLQSIMGTGSLDLSTVSGYYGVLFLYLIVMTTIHAAMLGANIVSKEERDKTAEFLLSKPISRGRVITSKVAASLVNITLINVITLLTSLVVVQYYNDGESITPDIIQLMIGMFILQLMFMFIGTAIASVYKNSKAATSLSTGILLFTFLLSVVIDMNSKIEGLKYFTPFKYFEAKHLLSGGSFEVVYVLLSLLVIVSSIAVTYVFYQKRDLSV</sequence>
<feature type="transmembrane region" description="Helical" evidence="1">
    <location>
        <begin position="188"/>
        <end position="206"/>
    </location>
</feature>
<reference evidence="2 3" key="1">
    <citation type="submission" date="2024-08" db="EMBL/GenBank/DDBJ databases">
        <title>Two novel Cytobacillus novel species.</title>
        <authorList>
            <person name="Liu G."/>
        </authorList>
    </citation>
    <scope>NUCLEOTIDE SEQUENCE [LARGE SCALE GENOMIC DNA]</scope>
    <source>
        <strain evidence="2 3">FJAT-54145</strain>
    </source>
</reference>
<dbReference type="Pfam" id="PF12679">
    <property type="entry name" value="ABC2_membrane_2"/>
    <property type="match status" value="1"/>
</dbReference>
<keyword evidence="1" id="KW-0812">Transmembrane</keyword>
<dbReference type="Proteomes" id="UP001601059">
    <property type="component" value="Unassembled WGS sequence"/>
</dbReference>
<evidence type="ECO:0000313" key="3">
    <source>
        <dbReference type="Proteomes" id="UP001601059"/>
    </source>
</evidence>
<feature type="transmembrane region" description="Helical" evidence="1">
    <location>
        <begin position="122"/>
        <end position="145"/>
    </location>
</feature>
<comment type="caution">
    <text evidence="2">The sequence shown here is derived from an EMBL/GenBank/DDBJ whole genome shotgun (WGS) entry which is preliminary data.</text>
</comment>
<gene>
    <name evidence="2" type="ORF">ACFYKX_18370</name>
</gene>
<feature type="transmembrane region" description="Helical" evidence="1">
    <location>
        <begin position="15"/>
        <end position="34"/>
    </location>
</feature>
<feature type="transmembrane region" description="Helical" evidence="1">
    <location>
        <begin position="71"/>
        <end position="92"/>
    </location>
</feature>
<dbReference type="EMBL" id="JBIACK010000010">
    <property type="protein sequence ID" value="MFE8702567.1"/>
    <property type="molecule type" value="Genomic_DNA"/>
</dbReference>
<keyword evidence="1" id="KW-0472">Membrane</keyword>
<evidence type="ECO:0000256" key="1">
    <source>
        <dbReference type="SAM" id="Phobius"/>
    </source>
</evidence>